<dbReference type="OrthoDB" id="740966at2759"/>
<evidence type="ECO:0000313" key="3">
    <source>
        <dbReference type="Proteomes" id="UP000701853"/>
    </source>
</evidence>
<keyword evidence="1" id="KW-0472">Membrane</keyword>
<evidence type="ECO:0000256" key="1">
    <source>
        <dbReference type="SAM" id="Phobius"/>
    </source>
</evidence>
<keyword evidence="1" id="KW-1133">Transmembrane helix</keyword>
<dbReference type="CDD" id="cd00882">
    <property type="entry name" value="Ras_like_GTPase"/>
    <property type="match status" value="1"/>
</dbReference>
<dbReference type="SUPFAM" id="SSF52540">
    <property type="entry name" value="P-loop containing nucleoside triphosphate hydrolases"/>
    <property type="match status" value="2"/>
</dbReference>
<dbReference type="PANTHER" id="PTHR14241">
    <property type="entry name" value="INTERFERON-INDUCED PROTEIN 44"/>
    <property type="match status" value="1"/>
</dbReference>
<dbReference type="Gene3D" id="3.40.50.300">
    <property type="entry name" value="P-loop containing nucleotide triphosphate hydrolases"/>
    <property type="match status" value="1"/>
</dbReference>
<reference evidence="2 3" key="1">
    <citation type="journal article" date="2021" name="bioRxiv">
        <title>The Gossypium anomalum genome as a resource for cotton improvement and evolutionary analysis of hybrid incompatibility.</title>
        <authorList>
            <person name="Grover C.E."/>
            <person name="Yuan D."/>
            <person name="Arick M.A."/>
            <person name="Miller E.R."/>
            <person name="Hu G."/>
            <person name="Peterson D.G."/>
            <person name="Wendel J.F."/>
            <person name="Udall J.A."/>
        </authorList>
    </citation>
    <scope>NUCLEOTIDE SEQUENCE [LARGE SCALE GENOMIC DNA]</scope>
    <source>
        <strain evidence="2">JFW-Udall</strain>
        <tissue evidence="2">Leaf</tissue>
    </source>
</reference>
<gene>
    <name evidence="2" type="ORF">CXB51_016817</name>
</gene>
<accession>A0A8J5Z4S7</accession>
<evidence type="ECO:0000313" key="2">
    <source>
        <dbReference type="EMBL" id="KAG8488785.1"/>
    </source>
</evidence>
<keyword evidence="3" id="KW-1185">Reference proteome</keyword>
<proteinExistence type="predicted"/>
<comment type="caution">
    <text evidence="2">The sequence shown here is derived from an EMBL/GenBank/DDBJ whole genome shotgun (WGS) entry which is preliminary data.</text>
</comment>
<dbReference type="Proteomes" id="UP000701853">
    <property type="component" value="Chromosome 7"/>
</dbReference>
<dbReference type="AlphaFoldDB" id="A0A8J5Z4S7"/>
<name>A0A8J5Z4S7_9ROSI</name>
<organism evidence="2 3">
    <name type="scientific">Gossypium anomalum</name>
    <dbReference type="NCBI Taxonomy" id="47600"/>
    <lineage>
        <taxon>Eukaryota</taxon>
        <taxon>Viridiplantae</taxon>
        <taxon>Streptophyta</taxon>
        <taxon>Embryophyta</taxon>
        <taxon>Tracheophyta</taxon>
        <taxon>Spermatophyta</taxon>
        <taxon>Magnoliopsida</taxon>
        <taxon>eudicotyledons</taxon>
        <taxon>Gunneridae</taxon>
        <taxon>Pentapetalae</taxon>
        <taxon>rosids</taxon>
        <taxon>malvids</taxon>
        <taxon>Malvales</taxon>
        <taxon>Malvaceae</taxon>
        <taxon>Malvoideae</taxon>
        <taxon>Gossypium</taxon>
    </lineage>
</organism>
<dbReference type="PANTHER" id="PTHR14241:SF24">
    <property type="entry name" value="G DOMAIN-CONTAINING PROTEIN"/>
    <property type="match status" value="1"/>
</dbReference>
<dbReference type="InterPro" id="IPR027417">
    <property type="entry name" value="P-loop_NTPase"/>
</dbReference>
<protein>
    <submittedName>
        <fullName evidence="2">Uncharacterized protein</fullName>
    </submittedName>
</protein>
<sequence>MKSQVAFADEDDCESCRLAYCWWRTATKFDECAKLKLDFPDVSILTPRLRLLRELERLALIAPDGLNELRHKLLGYRSGDFWVPIGGINKEDMDIPPVNTILLVGFSGSGKSSLINLMYSILGRSGLIPFAQTSSGNCSNYTTMYMEEHNVLRSMRSGFCVYDSRGFDYGRKREALEELSSWMSEGVHHNRLCLTYRDSKMMTDDMENDDMGSSSKFVLRRVNCVIVVANIAEIYQALKAGDLKPLEAIRQLFCCAALRKSNENPLVILTHGDLLSTEERIDGRLKICECLDISETNGVYDIVCLTEYGFLEEECDPVSAYALTEVVYRALLISDRGQLPKKRFHHRALLILLCLVRFIGVCFAFLADRSYAVEKIVDGVEMKSQVAFTDEDDCESCRLAYCWWQTTTKFDECAKLKLDFPDVSILTPRLRLSVIALCCEKGLGNCSKKMIFKFSHLHAGSCSNYTTMHMEEHNVLRSMQSGFCVYDSRGFDYGRTREALEELSSWMSEGVHHNQLCLRYRDSKMMTDDMENDDMGSSSKFVLRRVNCVIVVGNMAEIYQALKAGDLKPLEAIRQLFCCAALRKSSKVLLISDRGQLPKKRFHHRALLILLCLVRFIGVCFAFLADVCSKLGEKEKLRI</sequence>
<feature type="transmembrane region" description="Helical" evidence="1">
    <location>
        <begin position="348"/>
        <end position="367"/>
    </location>
</feature>
<dbReference type="EMBL" id="JAHUZN010000007">
    <property type="protein sequence ID" value="KAG8488785.1"/>
    <property type="molecule type" value="Genomic_DNA"/>
</dbReference>
<feature type="transmembrane region" description="Helical" evidence="1">
    <location>
        <begin position="606"/>
        <end position="625"/>
    </location>
</feature>
<keyword evidence="1" id="KW-0812">Transmembrane</keyword>